<reference evidence="3 9" key="2">
    <citation type="submission" date="2016-01" db="EMBL/GenBank/DDBJ databases">
        <authorList>
            <person name="McClelland M."/>
            <person name="Jain A."/>
            <person name="Saraogi P."/>
            <person name="Mendelson R."/>
            <person name="Westerman R."/>
            <person name="SanMiguel P."/>
            <person name="Csonka L."/>
        </authorList>
    </citation>
    <scope>NUCLEOTIDE SEQUENCE [LARGE SCALE GENOMIC DNA]</scope>
    <source>
        <strain evidence="3 9">PE8-15</strain>
    </source>
</reference>
<dbReference type="Proteomes" id="UP000065797">
    <property type="component" value="Unassembled WGS sequence"/>
</dbReference>
<reference evidence="2" key="1">
    <citation type="journal article" date="2012" name="Genome Res.">
        <title>Genomic characterization of the Bacillus cereus sensu lato species: Backdrop to the evolution of Bacillus anthracis.</title>
        <authorList>
            <person name="Zwick M.E."/>
            <person name="Joseph S.J."/>
            <person name="Didelot X."/>
            <person name="Chen P.E."/>
            <person name="Bishop-Lilly K.A."/>
            <person name="Stewart A.C."/>
            <person name="Willner K."/>
            <person name="Nolan N."/>
            <person name="Lentz S."/>
            <person name="Thomason M.K."/>
            <person name="Sozhamannan S."/>
            <person name="Mateczun A.J."/>
            <person name="Du L."/>
            <person name="Read T.D."/>
        </authorList>
    </citation>
    <scope>NUCLEOTIDE SEQUENCE [LARGE SCALE GENOMIC DNA]</scope>
    <source>
        <strain evidence="2">AH603</strain>
    </source>
</reference>
<dbReference type="RefSeq" id="WP_002034029.1">
    <property type="nucleotide sequence ID" value="NZ_CAKJWQ010000011.1"/>
</dbReference>
<organism evidence="2">
    <name type="scientific">Bacillus mycoides</name>
    <dbReference type="NCBI Taxonomy" id="1405"/>
    <lineage>
        <taxon>Bacteria</taxon>
        <taxon>Bacillati</taxon>
        <taxon>Bacillota</taxon>
        <taxon>Bacilli</taxon>
        <taxon>Bacillales</taxon>
        <taxon>Bacillaceae</taxon>
        <taxon>Bacillus</taxon>
        <taxon>Bacillus cereus group</taxon>
    </lineage>
</organism>
<evidence type="ECO:0000313" key="9">
    <source>
        <dbReference type="Proteomes" id="UP000065797"/>
    </source>
</evidence>
<dbReference type="OMA" id="NAGWHHT"/>
<accession>C2XZ85</accession>
<reference evidence="4 11" key="4">
    <citation type="submission" date="2016-12" db="EMBL/GenBank/DDBJ databases">
        <title>Genome Sequences of Twelve Sporeforming Bacillus Species Isolated from Foods.</title>
        <authorList>
            <person name="De Jong A."/>
            <person name="Holsappel S."/>
            <person name="Kuipers O.P."/>
        </authorList>
    </citation>
    <scope>NUCLEOTIDE SEQUENCE [LARGE SCALE GENOMIC DNA]</scope>
    <source>
        <strain evidence="4 11">S3E15</strain>
    </source>
</reference>
<reference evidence="8 14" key="7">
    <citation type="submission" date="2019-10" db="EMBL/GenBank/DDBJ databases">
        <authorList>
            <person name="Karimi E."/>
        </authorList>
    </citation>
    <scope>NUCLEOTIDE SEQUENCE [LARGE SCALE GENOMIC DNA]</scope>
    <source>
        <strain evidence="8">Bacillus sp. 71</strain>
    </source>
</reference>
<dbReference type="Proteomes" id="UP000596196">
    <property type="component" value="Chromosome"/>
</dbReference>
<evidence type="ECO:0000313" key="13">
    <source>
        <dbReference type="Proteomes" id="UP000305524"/>
    </source>
</evidence>
<protein>
    <submittedName>
        <fullName evidence="1">Group-specific protein</fullName>
    </submittedName>
    <submittedName>
        <fullName evidence="6">Nucleoside 2-deoxyribosyltransferase</fullName>
    </submittedName>
</protein>
<dbReference type="EMBL" id="SZOD01000815">
    <property type="protein sequence ID" value="TKI80874.1"/>
    <property type="molecule type" value="Genomic_DNA"/>
</dbReference>
<evidence type="ECO:0000313" key="4">
    <source>
        <dbReference type="EMBL" id="OSX95045.1"/>
    </source>
</evidence>
<dbReference type="EMBL" id="MKZQ01000020">
    <property type="protein sequence ID" value="PJN71318.1"/>
    <property type="molecule type" value="Genomic_DNA"/>
</dbReference>
<reference evidence="5 12" key="3">
    <citation type="submission" date="2016-10" db="EMBL/GenBank/DDBJ databases">
        <title>Genome Sequence of Bacillus weihenstephanensis GM6LP.</title>
        <authorList>
            <person name="Poehlein A."/>
            <person name="Wemheuer F."/>
            <person name="Hollensteiner J."/>
            <person name="Wemheuer B."/>
        </authorList>
    </citation>
    <scope>NUCLEOTIDE SEQUENCE [LARGE SCALE GENOMIC DNA]</scope>
    <source>
        <strain evidence="5 12">GM6LP</strain>
    </source>
</reference>
<dbReference type="EMBL" id="ACMP01000110">
    <property type="protein sequence ID" value="EEL69057.1"/>
    <property type="molecule type" value="Genomic_DNA"/>
</dbReference>
<name>A0A0B5S5T7_BACMY</name>
<reference evidence="1 10" key="5">
    <citation type="submission" date="2017-04" db="EMBL/GenBank/DDBJ databases">
        <title>The Characteristic of a Fine Plant Growth-Promoting Rhizobacteria Bacillus mycoides Gnyt1 and its Whole Genome Sequencing Analysis.</title>
        <authorList>
            <person name="Li J.H."/>
            <person name="Yao T."/>
        </authorList>
    </citation>
    <scope>NUCLEOTIDE SEQUENCE [LARGE SCALE GENOMIC DNA]</scope>
    <source>
        <strain evidence="1 10">Gnyt1</strain>
    </source>
</reference>
<evidence type="ECO:0000313" key="6">
    <source>
        <dbReference type="EMBL" id="QQA14921.1"/>
    </source>
</evidence>
<dbReference type="Proteomes" id="UP000437562">
    <property type="component" value="Unassembled WGS sequence"/>
</dbReference>
<dbReference type="EMBL" id="CABWMC010000003">
    <property type="protein sequence ID" value="VXB37458.1"/>
    <property type="molecule type" value="Genomic_DNA"/>
</dbReference>
<evidence type="ECO:0000313" key="10">
    <source>
        <dbReference type="Proteomes" id="UP000192932"/>
    </source>
</evidence>
<evidence type="ECO:0000313" key="8">
    <source>
        <dbReference type="EMBL" id="VXB37458.1"/>
    </source>
</evidence>
<evidence type="ECO:0000313" key="15">
    <source>
        <dbReference type="Proteomes" id="UP000596196"/>
    </source>
</evidence>
<evidence type="ECO:0000313" key="3">
    <source>
        <dbReference type="EMBL" id="KWU65741.1"/>
    </source>
</evidence>
<dbReference type="Gene3D" id="3.40.50.450">
    <property type="match status" value="1"/>
</dbReference>
<sequence length="125" mass="14583">MKFYIASGFQNKHLVRFVSSQLKEVGWQHTYDWTKNERATNREQLQKIGEEEQEAIREADVFLLILEGGNGSHTELGMAIALEKKIYIYHKGNELQTTFYHLREVDIFEGEIEGLVSYILNKVEC</sequence>
<dbReference type="GeneID" id="66266173"/>
<dbReference type="EMBL" id="CP065877">
    <property type="protein sequence ID" value="QQA14921.1"/>
    <property type="molecule type" value="Genomic_DNA"/>
</dbReference>
<evidence type="ECO:0000313" key="1">
    <source>
        <dbReference type="EMBL" id="ARJ23851.1"/>
    </source>
</evidence>
<dbReference type="HOGENOM" id="CLU_153732_0_0_9"/>
<dbReference type="KEGG" id="bww:bwei_0685"/>
<dbReference type="Proteomes" id="UP000194131">
    <property type="component" value="Unassembled WGS sequence"/>
</dbReference>
<dbReference type="Proteomes" id="UP000192932">
    <property type="component" value="Chromosome"/>
</dbReference>
<reference evidence="6 15" key="8">
    <citation type="submission" date="2020-12" db="EMBL/GenBank/DDBJ databases">
        <title>FDA dAtabase for Regulatory Grade micrObial Sequences (FDA-ARGOS): Supporting development and validation of Infectious Disease Dx tests.</title>
        <authorList>
            <person name="Nelson B."/>
            <person name="Plummer A."/>
            <person name="Tallon L."/>
            <person name="Sadzewicz L."/>
            <person name="Zhao X."/>
            <person name="Boylan J."/>
            <person name="Ott S."/>
            <person name="Bowen H."/>
            <person name="Vavikolanu K."/>
            <person name="Mehta A."/>
            <person name="Aluvathingal J."/>
            <person name="Nadendla S."/>
            <person name="Myers T."/>
            <person name="Yan Y."/>
            <person name="Sichtig H."/>
        </authorList>
    </citation>
    <scope>NUCLEOTIDE SEQUENCE [LARGE SCALE GENOMIC DNA]</scope>
    <source>
        <strain evidence="6 15">FDAARGOS_924</strain>
    </source>
</reference>
<evidence type="ECO:0000313" key="14">
    <source>
        <dbReference type="Proteomes" id="UP000437562"/>
    </source>
</evidence>
<dbReference type="AlphaFoldDB" id="A0A0B5S5T7"/>
<dbReference type="EMBL" id="CP020743">
    <property type="protein sequence ID" value="ARJ23851.1"/>
    <property type="molecule type" value="Genomic_DNA"/>
</dbReference>
<dbReference type="PATRIC" id="fig|1405.16.peg.3960"/>
<dbReference type="Proteomes" id="UP000236165">
    <property type="component" value="Unassembled WGS sequence"/>
</dbReference>
<reference evidence="7 13" key="6">
    <citation type="journal article" date="2019" name="Environ. Microbiol.">
        <title>An active ?-lactamase is a part of an orchestrated cell wall stress resistance network of Bacillus subtilis and related rhizosphere species.</title>
        <authorList>
            <person name="Bucher T."/>
            <person name="Keren-Paz A."/>
            <person name="Hausser J."/>
            <person name="Olender T."/>
            <person name="Cytryn E."/>
            <person name="Kolodkin-Gal I."/>
        </authorList>
    </citation>
    <scope>NUCLEOTIDE SEQUENCE [LARGE SCALE GENOMIC DNA]</scope>
    <source>
        <strain evidence="7 13">I186</strain>
    </source>
</reference>
<dbReference type="EMBL" id="LRPH01000034">
    <property type="protein sequence ID" value="KWU65741.1"/>
    <property type="molecule type" value="Genomic_DNA"/>
</dbReference>
<accession>A0A0A0WG12</accession>
<evidence type="ECO:0000313" key="2">
    <source>
        <dbReference type="EMBL" id="EEL69057.1"/>
    </source>
</evidence>
<evidence type="ECO:0000313" key="5">
    <source>
        <dbReference type="EMBL" id="PJN71318.1"/>
    </source>
</evidence>
<dbReference type="Pfam" id="PF05014">
    <property type="entry name" value="Nuc_deoxyrib_tr"/>
    <property type="match status" value="1"/>
</dbReference>
<dbReference type="InterPro" id="IPR007710">
    <property type="entry name" value="Nucleoside_deoxyribTrfase"/>
</dbReference>
<evidence type="ECO:0000313" key="12">
    <source>
        <dbReference type="Proteomes" id="UP000236165"/>
    </source>
</evidence>
<accession>A0A653Q5L5</accession>
<gene>
    <name evidence="3" type="ORF">AWW70_08540</name>
    <name evidence="1" type="ORF">B7492_22800</name>
    <name evidence="8" type="ORF">BACI71_110310</name>
    <name evidence="5" type="ORF">BACWE_16680</name>
    <name evidence="2" type="ORF">bcere0026_40190</name>
    <name evidence="7" type="ORF">FC701_27025</name>
    <name evidence="6" type="ORF">I6G81_21290</name>
    <name evidence="4" type="ORF">S3E15_03643</name>
</gene>
<keyword evidence="15" id="KW-1185">Reference proteome</keyword>
<dbReference type="KEGG" id="bmyo:BG05_1767"/>
<dbReference type="SUPFAM" id="SSF52309">
    <property type="entry name" value="N-(deoxy)ribosyltransferase-like"/>
    <property type="match status" value="1"/>
</dbReference>
<accession>A0A0B5S5T7</accession>
<evidence type="ECO:0000313" key="7">
    <source>
        <dbReference type="EMBL" id="TKI80874.1"/>
    </source>
</evidence>
<dbReference type="EMBL" id="MRWU01000003">
    <property type="protein sequence ID" value="OSX95045.1"/>
    <property type="molecule type" value="Genomic_DNA"/>
</dbReference>
<evidence type="ECO:0000313" key="11">
    <source>
        <dbReference type="Proteomes" id="UP000194131"/>
    </source>
</evidence>
<proteinExistence type="predicted"/>
<dbReference type="Proteomes" id="UP000305524">
    <property type="component" value="Unassembled WGS sequence"/>
</dbReference>
<dbReference type="Proteomes" id="UP000001753">
    <property type="component" value="Chromosome"/>
</dbReference>